<dbReference type="EMBL" id="LRXL01000037">
    <property type="protein sequence ID" value="OAB78920.1"/>
    <property type="molecule type" value="Genomic_DNA"/>
</dbReference>
<organism evidence="1 2">
    <name type="scientific">Cochleicola gelatinilyticus</name>
    <dbReference type="NCBI Taxonomy" id="1763537"/>
    <lineage>
        <taxon>Bacteria</taxon>
        <taxon>Pseudomonadati</taxon>
        <taxon>Bacteroidota</taxon>
        <taxon>Flavobacteriia</taxon>
        <taxon>Flavobacteriales</taxon>
        <taxon>Flavobacteriaceae</taxon>
        <taxon>Cochleicola</taxon>
    </lineage>
</organism>
<keyword evidence="2" id="KW-1185">Reference proteome</keyword>
<name>A0A167HSL5_9FLAO</name>
<protein>
    <submittedName>
        <fullName evidence="1">Uncharacterized protein</fullName>
    </submittedName>
</protein>
<evidence type="ECO:0000313" key="1">
    <source>
        <dbReference type="EMBL" id="OAB78920.1"/>
    </source>
</evidence>
<dbReference type="AlphaFoldDB" id="A0A167HSL5"/>
<comment type="caution">
    <text evidence="1">The sequence shown here is derived from an EMBL/GenBank/DDBJ whole genome shotgun (WGS) entry which is preliminary data.</text>
</comment>
<sequence length="172" mass="20262">MKYLLPLFLFVTMTSFGQDITILWEDSKGKEYKALLVLENHGGIENDFQKNEGFGRIVFEENNKKRIVHLDLKYNRYIDRVYKITEISTVNSYFLDTKEPFEMYTFKRKTTPDSSEFDMKSSQGVIDYSGVVIFTTEMRNTIKKLGMTEGLDELGEEYFEKDEKLKKAFLTF</sequence>
<accession>A0A167HSL5</accession>
<dbReference type="RefSeq" id="WP_068592377.1">
    <property type="nucleotide sequence ID" value="NZ_LRXL01000037.1"/>
</dbReference>
<evidence type="ECO:0000313" key="2">
    <source>
        <dbReference type="Proteomes" id="UP000077013"/>
    </source>
</evidence>
<dbReference type="STRING" id="1763537.ULVI_10105"/>
<dbReference type="Proteomes" id="UP000077013">
    <property type="component" value="Unassembled WGS sequence"/>
</dbReference>
<reference evidence="1 2" key="1">
    <citation type="submission" date="2016-02" db="EMBL/GenBank/DDBJ databases">
        <title>Ulvibacter sp. LPB0005, isolated from Thais luteostoma.</title>
        <authorList>
            <person name="Shin S.-K."/>
            <person name="Yi H."/>
        </authorList>
    </citation>
    <scope>NUCLEOTIDE SEQUENCE [LARGE SCALE GENOMIC DNA]</scope>
    <source>
        <strain evidence="1 2">LPB0005</strain>
    </source>
</reference>
<proteinExistence type="predicted"/>
<gene>
    <name evidence="1" type="ORF">ULVI_10105</name>
</gene>